<dbReference type="Proteomes" id="UP001459204">
    <property type="component" value="Unassembled WGS sequence"/>
</dbReference>
<protein>
    <submittedName>
        <fullName evidence="2">DUF58 domain-containing protein</fullName>
    </submittedName>
</protein>
<evidence type="ECO:0000313" key="2">
    <source>
        <dbReference type="EMBL" id="MEL1263053.1"/>
    </source>
</evidence>
<gene>
    <name evidence="2" type="ORF">AAD027_01515</name>
</gene>
<reference evidence="2 3" key="1">
    <citation type="submission" date="2024-04" db="EMBL/GenBank/DDBJ databases">
        <title>Draft genome sequence of Pseudoxanthomonas putridarboris WD12.</title>
        <authorList>
            <person name="Oh J."/>
        </authorList>
    </citation>
    <scope>NUCLEOTIDE SEQUENCE [LARGE SCALE GENOMIC DNA]</scope>
    <source>
        <strain evidence="2 3">WD12</strain>
    </source>
</reference>
<dbReference type="SUPFAM" id="SSF53300">
    <property type="entry name" value="vWA-like"/>
    <property type="match status" value="1"/>
</dbReference>
<proteinExistence type="predicted"/>
<sequence length="301" mass="32986">MGRTLTFDELFTADFLSALTALSLVAKRVAAGGRHGERLSKDLGSGVEFKDYRPYSAGDDLRAIDWNVYRRLGKLSLRLFEEQQNLPLYVLPDVSESMFIESPPRIVAAVRITLALAAVGIEQHDSAGVFPFAEELQVLFKAISGRAGVMAIAQRLAHLVAVGSAGRTDLIGAIDTIGHMKLRPGLVVVISDFFDPRGLSALRSALEGLRHRLLLVQLIRASDTNPEYGGDVRLEDCETGELLDLTISPDILERYRAAYTSFQGELEQLASALGSHLLRIDVERDVVEQLALLFDDGALRL</sequence>
<comment type="caution">
    <text evidence="2">The sequence shown here is derived from an EMBL/GenBank/DDBJ whole genome shotgun (WGS) entry which is preliminary data.</text>
</comment>
<dbReference type="EMBL" id="JBBWWT010000001">
    <property type="protein sequence ID" value="MEL1263053.1"/>
    <property type="molecule type" value="Genomic_DNA"/>
</dbReference>
<dbReference type="PANTHER" id="PTHR33608:SF7">
    <property type="entry name" value="DUF58 DOMAIN-CONTAINING PROTEIN"/>
    <property type="match status" value="1"/>
</dbReference>
<dbReference type="Pfam" id="PF01882">
    <property type="entry name" value="DUF58"/>
    <property type="match status" value="1"/>
</dbReference>
<name>A0ABU9IVQ2_9GAMM</name>
<evidence type="ECO:0000313" key="3">
    <source>
        <dbReference type="Proteomes" id="UP001459204"/>
    </source>
</evidence>
<organism evidence="2 3">
    <name type="scientific">Pseudoxanthomonas putridarboris</name>
    <dbReference type="NCBI Taxonomy" id="752605"/>
    <lineage>
        <taxon>Bacteria</taxon>
        <taxon>Pseudomonadati</taxon>
        <taxon>Pseudomonadota</taxon>
        <taxon>Gammaproteobacteria</taxon>
        <taxon>Lysobacterales</taxon>
        <taxon>Lysobacteraceae</taxon>
        <taxon>Pseudoxanthomonas</taxon>
    </lineage>
</organism>
<dbReference type="InterPro" id="IPR036465">
    <property type="entry name" value="vWFA_dom_sf"/>
</dbReference>
<dbReference type="PANTHER" id="PTHR33608">
    <property type="entry name" value="BLL2464 PROTEIN"/>
    <property type="match status" value="1"/>
</dbReference>
<feature type="domain" description="DUF58" evidence="1">
    <location>
        <begin position="51"/>
        <end position="260"/>
    </location>
</feature>
<keyword evidence="3" id="KW-1185">Reference proteome</keyword>
<evidence type="ECO:0000259" key="1">
    <source>
        <dbReference type="Pfam" id="PF01882"/>
    </source>
</evidence>
<accession>A0ABU9IVQ2</accession>
<dbReference type="RefSeq" id="WP_341724251.1">
    <property type="nucleotide sequence ID" value="NZ_JBBWWT010000001.1"/>
</dbReference>
<dbReference type="InterPro" id="IPR002881">
    <property type="entry name" value="DUF58"/>
</dbReference>